<name>A0A6J6UH03_9ZZZZ</name>
<dbReference type="AlphaFoldDB" id="A0A6J6UH03"/>
<proteinExistence type="predicted"/>
<protein>
    <submittedName>
        <fullName evidence="2">Unannotated protein</fullName>
    </submittedName>
</protein>
<feature type="region of interest" description="Disordered" evidence="1">
    <location>
        <begin position="109"/>
        <end position="167"/>
    </location>
</feature>
<gene>
    <name evidence="2" type="ORF">UFOPK2761_02508</name>
</gene>
<dbReference type="EMBL" id="CAEZYQ010000022">
    <property type="protein sequence ID" value="CAB4759062.1"/>
    <property type="molecule type" value="Genomic_DNA"/>
</dbReference>
<reference evidence="2" key="1">
    <citation type="submission" date="2020-05" db="EMBL/GenBank/DDBJ databases">
        <authorList>
            <person name="Chiriac C."/>
            <person name="Salcher M."/>
            <person name="Ghai R."/>
            <person name="Kavagutti S V."/>
        </authorList>
    </citation>
    <scope>NUCLEOTIDE SEQUENCE</scope>
</reference>
<organism evidence="2">
    <name type="scientific">freshwater metagenome</name>
    <dbReference type="NCBI Taxonomy" id="449393"/>
    <lineage>
        <taxon>unclassified sequences</taxon>
        <taxon>metagenomes</taxon>
        <taxon>ecological metagenomes</taxon>
    </lineage>
</organism>
<evidence type="ECO:0000256" key="1">
    <source>
        <dbReference type="SAM" id="MobiDB-lite"/>
    </source>
</evidence>
<sequence>MSGFEVRTDALRTARSRLQELADDSASARSYSQDYLEITSADDGHLKNPVDGVAEDVRARLATLFDTVDRLLRDSGTELARAARWYDQSDEQAVRAADAQVAVLAQSGNGFRDLPEVPDTTPSDPGDYVPAEHGAPEAPEGPDDGEVIMAPGPIGQPWDQPTGGGMA</sequence>
<evidence type="ECO:0000313" key="2">
    <source>
        <dbReference type="EMBL" id="CAB4759062.1"/>
    </source>
</evidence>
<accession>A0A6J6UH03</accession>